<comment type="caution">
    <text evidence="8">The sequence shown here is derived from an EMBL/GenBank/DDBJ whole genome shotgun (WGS) entry which is preliminary data.</text>
</comment>
<keyword evidence="5 7" id="KW-0408">Iron</keyword>
<name>A0ABV9Y9C6_9PSEU</name>
<gene>
    <name evidence="8" type="ORF">ACFPFM_32310</name>
</gene>
<evidence type="ECO:0000313" key="8">
    <source>
        <dbReference type="EMBL" id="MFC5058419.1"/>
    </source>
</evidence>
<dbReference type="PRINTS" id="PR00463">
    <property type="entry name" value="EP450I"/>
</dbReference>
<organism evidence="8 9">
    <name type="scientific">Saccharothrix xinjiangensis</name>
    <dbReference type="NCBI Taxonomy" id="204798"/>
    <lineage>
        <taxon>Bacteria</taxon>
        <taxon>Bacillati</taxon>
        <taxon>Actinomycetota</taxon>
        <taxon>Actinomycetes</taxon>
        <taxon>Pseudonocardiales</taxon>
        <taxon>Pseudonocardiaceae</taxon>
        <taxon>Saccharothrix</taxon>
    </lineage>
</organism>
<evidence type="ECO:0000256" key="4">
    <source>
        <dbReference type="ARBA" id="ARBA00023002"/>
    </source>
</evidence>
<keyword evidence="4 7" id="KW-0560">Oxidoreductase</keyword>
<reference evidence="9" key="1">
    <citation type="journal article" date="2019" name="Int. J. Syst. Evol. Microbiol.">
        <title>The Global Catalogue of Microorganisms (GCM) 10K type strain sequencing project: providing services to taxonomists for standard genome sequencing and annotation.</title>
        <authorList>
            <consortium name="The Broad Institute Genomics Platform"/>
            <consortium name="The Broad Institute Genome Sequencing Center for Infectious Disease"/>
            <person name="Wu L."/>
            <person name="Ma J."/>
        </authorList>
    </citation>
    <scope>NUCLEOTIDE SEQUENCE [LARGE SCALE GENOMIC DNA]</scope>
    <source>
        <strain evidence="9">KCTC 12848</strain>
    </source>
</reference>
<dbReference type="Proteomes" id="UP001595833">
    <property type="component" value="Unassembled WGS sequence"/>
</dbReference>
<dbReference type="PANTHER" id="PTHR24291:SF50">
    <property type="entry name" value="BIFUNCTIONAL ALBAFLAVENONE MONOOXYGENASE_TERPENE SYNTHASE"/>
    <property type="match status" value="1"/>
</dbReference>
<comment type="similarity">
    <text evidence="1 7">Belongs to the cytochrome P450 family.</text>
</comment>
<dbReference type="InterPro" id="IPR017972">
    <property type="entry name" value="Cyt_P450_CS"/>
</dbReference>
<dbReference type="EMBL" id="JBHSJB010000032">
    <property type="protein sequence ID" value="MFC5058419.1"/>
    <property type="molecule type" value="Genomic_DNA"/>
</dbReference>
<dbReference type="PROSITE" id="PS00086">
    <property type="entry name" value="CYTOCHROME_P450"/>
    <property type="match status" value="1"/>
</dbReference>
<proteinExistence type="inferred from homology"/>
<protein>
    <submittedName>
        <fullName evidence="8">Cytochrome P450</fullName>
    </submittedName>
</protein>
<dbReference type="InterPro" id="IPR001128">
    <property type="entry name" value="Cyt_P450"/>
</dbReference>
<evidence type="ECO:0000256" key="7">
    <source>
        <dbReference type="RuleBase" id="RU000461"/>
    </source>
</evidence>
<keyword evidence="9" id="KW-1185">Reference proteome</keyword>
<dbReference type="Gene3D" id="1.10.630.10">
    <property type="entry name" value="Cytochrome P450"/>
    <property type="match status" value="1"/>
</dbReference>
<accession>A0ABV9Y9C6</accession>
<dbReference type="InterPro" id="IPR050196">
    <property type="entry name" value="Cytochrome_P450_Monoox"/>
</dbReference>
<keyword evidence="3 7" id="KW-0479">Metal-binding</keyword>
<dbReference type="InterPro" id="IPR036396">
    <property type="entry name" value="Cyt_P450_sf"/>
</dbReference>
<evidence type="ECO:0000313" key="9">
    <source>
        <dbReference type="Proteomes" id="UP001595833"/>
    </source>
</evidence>
<keyword evidence="2 7" id="KW-0349">Heme</keyword>
<dbReference type="Pfam" id="PF00067">
    <property type="entry name" value="p450"/>
    <property type="match status" value="1"/>
</dbReference>
<dbReference type="SUPFAM" id="SSF48264">
    <property type="entry name" value="Cytochrome P450"/>
    <property type="match status" value="1"/>
</dbReference>
<dbReference type="RefSeq" id="WP_344041058.1">
    <property type="nucleotide sequence ID" value="NZ_BAAAKE010000027.1"/>
</dbReference>
<evidence type="ECO:0000256" key="6">
    <source>
        <dbReference type="ARBA" id="ARBA00023033"/>
    </source>
</evidence>
<evidence type="ECO:0000256" key="2">
    <source>
        <dbReference type="ARBA" id="ARBA00022617"/>
    </source>
</evidence>
<dbReference type="PANTHER" id="PTHR24291">
    <property type="entry name" value="CYTOCHROME P450 FAMILY 4"/>
    <property type="match status" value="1"/>
</dbReference>
<evidence type="ECO:0000256" key="1">
    <source>
        <dbReference type="ARBA" id="ARBA00010617"/>
    </source>
</evidence>
<dbReference type="PRINTS" id="PR00385">
    <property type="entry name" value="P450"/>
</dbReference>
<evidence type="ECO:0000256" key="3">
    <source>
        <dbReference type="ARBA" id="ARBA00022723"/>
    </source>
</evidence>
<keyword evidence="6 7" id="KW-0503">Monooxygenase</keyword>
<sequence>MTATDDAALAAGRCPVTGIGAREVSGPKGLPVLGVTPELAKDPLDFTLALQRDHGEVARVDLVPRGYVQLTDPSAIERVLTSNIANYVRGKLYVAFHVFMGRGLLTLDDADWRAHRKVVQPAFTPERVARGVDLALAALDDAFRSWDRAAREGGRIDLVHETMAFSARLLGEVLVSEDLSRPEQRFTRSVASALEVIFKNVSSVEELLLPKWLPTGYQRRKKAARRVFDRIIGRIAARRRARGETGDDVAGLIMESDLPDEALADNLVTMFLAGSETTGLSLMWALYELTRNPAVRREVEEEVDRVLGDAPPTFDRLDELPVTRSVVDETLRLYPSVWQFPRDAVEDDELAGRHVPGGTTVMVSVFGTHRNPRLWDHPNSFDPARFRDPEAQRPRFAYLPFGGGRRQCIGKPLAVAVLVAAVAAVCGRYRFALPYGRESVWPDAFITLFPPGFPADGIPVEVLRRDG</sequence>
<dbReference type="InterPro" id="IPR002401">
    <property type="entry name" value="Cyt_P450_E_grp-I"/>
</dbReference>
<evidence type="ECO:0000256" key="5">
    <source>
        <dbReference type="ARBA" id="ARBA00023004"/>
    </source>
</evidence>